<accession>A0A1L9SC04</accession>
<dbReference type="InterPro" id="IPR019826">
    <property type="entry name" value="Carboxylesterase_B_AS"/>
</dbReference>
<dbReference type="SUPFAM" id="SSF53474">
    <property type="entry name" value="alpha/beta-Hydrolases"/>
    <property type="match status" value="1"/>
</dbReference>
<gene>
    <name evidence="5" type="ORF">ASPZODRAFT_144619</name>
</gene>
<name>A0A1L9SC04_9EURO</name>
<dbReference type="GO" id="GO:0016787">
    <property type="term" value="F:hydrolase activity"/>
    <property type="evidence" value="ECO:0007669"/>
    <property type="project" value="UniProtKB-KW"/>
</dbReference>
<dbReference type="Proteomes" id="UP000184188">
    <property type="component" value="Unassembled WGS sequence"/>
</dbReference>
<dbReference type="InterPro" id="IPR029058">
    <property type="entry name" value="AB_hydrolase_fold"/>
</dbReference>
<dbReference type="PROSITE" id="PS00122">
    <property type="entry name" value="CARBOXYLESTERASE_B_1"/>
    <property type="match status" value="1"/>
</dbReference>
<dbReference type="EC" id="3.1.1.-" evidence="3"/>
<dbReference type="GeneID" id="34611488"/>
<sequence>MSTCRHPHVLSLSHRGYIQGATISSKQTGTPLCHFYGGVRYALAPASRWRRAHALPSTFTYGTKDQPGLCEEGASVCPQPGFRGPADESRWNEDCFQCNVWVPIGEPPKEGWPVFVFIHGGWLQFGTPNTVSVSSLLGETEFKCVMVMPAYRLNVFGFLYSAEVQDDASAAGETVGNFGFWDQRLALEWIKENISLFGGNPDNVTLAGYSAGMKTKIIRWGIADIQTGAYSVFYQIAYEVRLPESQAIIKQACIWSNGPGMQPKSLPETQKQFDQLVSALEIPVHLTPTEKMAQLRSIPAKKLLAAAASIPLHQFRPATDSCFVSRGLFATLNSGEFGRALAARNIRLLLGECRDEHALYALWFPPRADSLPALRERLLADYPAENVDKLIPLYYPDNRLPPLCADWRSQGFGRIYADMQVHTVQRGLVASLARAGASHLLHRYRIEYRLRCVDEVYPPEYGVTHSTDQYIWFWGNGFSISEQEKKTISEALIGPLVRFVRGEDIRATWGTSGHRQLRRLRSDGRVDIWEDELWEDAMRVWTALSSVRPRL</sequence>
<evidence type="ECO:0000256" key="3">
    <source>
        <dbReference type="RuleBase" id="RU361235"/>
    </source>
</evidence>
<dbReference type="Pfam" id="PF00135">
    <property type="entry name" value="COesterase"/>
    <property type="match status" value="1"/>
</dbReference>
<dbReference type="VEuPathDB" id="FungiDB:ASPZODRAFT_144619"/>
<dbReference type="STRING" id="1073090.A0A1L9SC04"/>
<dbReference type="Gene3D" id="3.40.50.1820">
    <property type="entry name" value="alpha/beta hydrolase"/>
    <property type="match status" value="1"/>
</dbReference>
<dbReference type="EMBL" id="KV878347">
    <property type="protein sequence ID" value="OJJ44658.1"/>
    <property type="molecule type" value="Genomic_DNA"/>
</dbReference>
<dbReference type="OrthoDB" id="6846267at2759"/>
<protein>
    <recommendedName>
        <fullName evidence="3">Carboxylic ester hydrolase</fullName>
        <ecNumber evidence="3">3.1.1.-</ecNumber>
    </recommendedName>
</protein>
<evidence type="ECO:0000313" key="5">
    <source>
        <dbReference type="EMBL" id="OJJ44658.1"/>
    </source>
</evidence>
<dbReference type="InterPro" id="IPR002018">
    <property type="entry name" value="CarbesteraseB"/>
</dbReference>
<dbReference type="RefSeq" id="XP_022579168.1">
    <property type="nucleotide sequence ID" value="XM_022725023.1"/>
</dbReference>
<dbReference type="AlphaFoldDB" id="A0A1L9SC04"/>
<comment type="similarity">
    <text evidence="1 3">Belongs to the type-B carboxylesterase/lipase family.</text>
</comment>
<evidence type="ECO:0000256" key="1">
    <source>
        <dbReference type="ARBA" id="ARBA00005964"/>
    </source>
</evidence>
<proteinExistence type="inferred from homology"/>
<evidence type="ECO:0000256" key="2">
    <source>
        <dbReference type="ARBA" id="ARBA00022801"/>
    </source>
</evidence>
<feature type="domain" description="Carboxylesterase type B" evidence="4">
    <location>
        <begin position="14"/>
        <end position="212"/>
    </location>
</feature>
<evidence type="ECO:0000313" key="6">
    <source>
        <dbReference type="Proteomes" id="UP000184188"/>
    </source>
</evidence>
<dbReference type="PANTHER" id="PTHR43142:SF4">
    <property type="entry name" value="CARBOXYLIC ESTER HYDROLASE"/>
    <property type="match status" value="1"/>
</dbReference>
<keyword evidence="6" id="KW-1185">Reference proteome</keyword>
<dbReference type="PANTHER" id="PTHR43142">
    <property type="entry name" value="CARBOXYLIC ESTER HYDROLASE"/>
    <property type="match status" value="1"/>
</dbReference>
<reference evidence="6" key="1">
    <citation type="journal article" date="2017" name="Genome Biol.">
        <title>Comparative genomics reveals high biological diversity and specific adaptations in the industrially and medically important fungal genus Aspergillus.</title>
        <authorList>
            <person name="de Vries R.P."/>
            <person name="Riley R."/>
            <person name="Wiebenga A."/>
            <person name="Aguilar-Osorio G."/>
            <person name="Amillis S."/>
            <person name="Uchima C.A."/>
            <person name="Anderluh G."/>
            <person name="Asadollahi M."/>
            <person name="Askin M."/>
            <person name="Barry K."/>
            <person name="Battaglia E."/>
            <person name="Bayram O."/>
            <person name="Benocci T."/>
            <person name="Braus-Stromeyer S.A."/>
            <person name="Caldana C."/>
            <person name="Canovas D."/>
            <person name="Cerqueira G.C."/>
            <person name="Chen F."/>
            <person name="Chen W."/>
            <person name="Choi C."/>
            <person name="Clum A."/>
            <person name="Dos Santos R.A."/>
            <person name="Damasio A.R."/>
            <person name="Diallinas G."/>
            <person name="Emri T."/>
            <person name="Fekete E."/>
            <person name="Flipphi M."/>
            <person name="Freyberg S."/>
            <person name="Gallo A."/>
            <person name="Gournas C."/>
            <person name="Habgood R."/>
            <person name="Hainaut M."/>
            <person name="Harispe M.L."/>
            <person name="Henrissat B."/>
            <person name="Hilden K.S."/>
            <person name="Hope R."/>
            <person name="Hossain A."/>
            <person name="Karabika E."/>
            <person name="Karaffa L."/>
            <person name="Karanyi Z."/>
            <person name="Krasevec N."/>
            <person name="Kuo A."/>
            <person name="Kusch H."/>
            <person name="LaButti K."/>
            <person name="Lagendijk E.L."/>
            <person name="Lapidus A."/>
            <person name="Levasseur A."/>
            <person name="Lindquist E."/>
            <person name="Lipzen A."/>
            <person name="Logrieco A.F."/>
            <person name="MacCabe A."/>
            <person name="Maekelae M.R."/>
            <person name="Malavazi I."/>
            <person name="Melin P."/>
            <person name="Meyer V."/>
            <person name="Mielnichuk N."/>
            <person name="Miskei M."/>
            <person name="Molnar A.P."/>
            <person name="Mule G."/>
            <person name="Ngan C.Y."/>
            <person name="Orejas M."/>
            <person name="Orosz E."/>
            <person name="Ouedraogo J.P."/>
            <person name="Overkamp K.M."/>
            <person name="Park H.-S."/>
            <person name="Perrone G."/>
            <person name="Piumi F."/>
            <person name="Punt P.J."/>
            <person name="Ram A.F."/>
            <person name="Ramon A."/>
            <person name="Rauscher S."/>
            <person name="Record E."/>
            <person name="Riano-Pachon D.M."/>
            <person name="Robert V."/>
            <person name="Roehrig J."/>
            <person name="Ruller R."/>
            <person name="Salamov A."/>
            <person name="Salih N.S."/>
            <person name="Samson R.A."/>
            <person name="Sandor E."/>
            <person name="Sanguinetti M."/>
            <person name="Schuetze T."/>
            <person name="Sepcic K."/>
            <person name="Shelest E."/>
            <person name="Sherlock G."/>
            <person name="Sophianopoulou V."/>
            <person name="Squina F.M."/>
            <person name="Sun H."/>
            <person name="Susca A."/>
            <person name="Todd R.B."/>
            <person name="Tsang A."/>
            <person name="Unkles S.E."/>
            <person name="van de Wiele N."/>
            <person name="van Rossen-Uffink D."/>
            <person name="Oliveira J.V."/>
            <person name="Vesth T.C."/>
            <person name="Visser J."/>
            <person name="Yu J.-H."/>
            <person name="Zhou M."/>
            <person name="Andersen M.R."/>
            <person name="Archer D.B."/>
            <person name="Baker S.E."/>
            <person name="Benoit I."/>
            <person name="Brakhage A.A."/>
            <person name="Braus G.H."/>
            <person name="Fischer R."/>
            <person name="Frisvad J.C."/>
            <person name="Goldman G.H."/>
            <person name="Houbraken J."/>
            <person name="Oakley B."/>
            <person name="Pocsi I."/>
            <person name="Scazzocchio C."/>
            <person name="Seiboth B."/>
            <person name="vanKuyk P.A."/>
            <person name="Wortman J."/>
            <person name="Dyer P.S."/>
            <person name="Grigoriev I.V."/>
        </authorList>
    </citation>
    <scope>NUCLEOTIDE SEQUENCE [LARGE SCALE GENOMIC DNA]</scope>
    <source>
        <strain evidence="6">CBS 506.65</strain>
    </source>
</reference>
<organism evidence="5 6">
    <name type="scientific">Penicilliopsis zonata CBS 506.65</name>
    <dbReference type="NCBI Taxonomy" id="1073090"/>
    <lineage>
        <taxon>Eukaryota</taxon>
        <taxon>Fungi</taxon>
        <taxon>Dikarya</taxon>
        <taxon>Ascomycota</taxon>
        <taxon>Pezizomycotina</taxon>
        <taxon>Eurotiomycetes</taxon>
        <taxon>Eurotiomycetidae</taxon>
        <taxon>Eurotiales</taxon>
        <taxon>Aspergillaceae</taxon>
        <taxon>Penicilliopsis</taxon>
    </lineage>
</organism>
<keyword evidence="2 3" id="KW-0378">Hydrolase</keyword>
<evidence type="ECO:0000259" key="4">
    <source>
        <dbReference type="Pfam" id="PF00135"/>
    </source>
</evidence>